<dbReference type="EC" id="3.2.1.52" evidence="10"/>
<feature type="domain" description="Glycoside hydrolase family 3 N-terminal" evidence="11">
    <location>
        <begin position="8"/>
        <end position="280"/>
    </location>
</feature>
<evidence type="ECO:0000256" key="9">
    <source>
        <dbReference type="ARBA" id="ARBA00023316"/>
    </source>
</evidence>
<dbReference type="NCBIfam" id="NF003740">
    <property type="entry name" value="PRK05337.1"/>
    <property type="match status" value="1"/>
</dbReference>
<keyword evidence="5 10" id="KW-0133">Cell shape</keyword>
<sequence>MLDVAGHELSAEERDVLQHPLVGGVILFARNYAEPEQLRALTTAIRTARPELIISVDHEGGRVQRFRDGFTRLPAMRRLGEAWALDPAFGKSCARQAGLVLAAELRAHGVDLSYAPVLDLDYGVSSVIGDRAFHREPAVATELAREVIAGLAQAGLRAVGKHFPGHGAVEADSHVAIPVDGRGFDAVWAEDIVPFRLLAGELGGVMPAHVIFEHIDARPAGFSPFWLQDVLRGRLGFRGVIFSDDLTMEGASVAGGIRERAAAAHGAGCDMVLVCNRPELAIELLDRWRPEVGADSQARIHALRPKPGSAPTDPQTLAGWATYTDARDALRSLA</sequence>
<evidence type="ECO:0000256" key="1">
    <source>
        <dbReference type="ARBA" id="ARBA00001231"/>
    </source>
</evidence>
<dbReference type="GO" id="GO:0008360">
    <property type="term" value="P:regulation of cell shape"/>
    <property type="evidence" value="ECO:0007669"/>
    <property type="project" value="UniProtKB-KW"/>
</dbReference>
<feature type="active site" description="Nucleophile" evidence="10">
    <location>
        <position position="244"/>
    </location>
</feature>
<dbReference type="Proteomes" id="UP000580043">
    <property type="component" value="Unassembled WGS sequence"/>
</dbReference>
<keyword evidence="3 10" id="KW-0132">Cell division</keyword>
<evidence type="ECO:0000259" key="11">
    <source>
        <dbReference type="Pfam" id="PF00933"/>
    </source>
</evidence>
<dbReference type="GO" id="GO:0009252">
    <property type="term" value="P:peptidoglycan biosynthetic process"/>
    <property type="evidence" value="ECO:0007669"/>
    <property type="project" value="UniProtKB-KW"/>
</dbReference>
<dbReference type="Pfam" id="PF00933">
    <property type="entry name" value="Glyco_hydro_3"/>
    <property type="match status" value="1"/>
</dbReference>
<feature type="binding site" evidence="10">
    <location>
        <position position="65"/>
    </location>
    <ligand>
        <name>substrate</name>
    </ligand>
</feature>
<comment type="similarity">
    <text evidence="10">Belongs to the glycosyl hydrolase 3 family. NagZ subfamily.</text>
</comment>
<dbReference type="PANTHER" id="PTHR30480">
    <property type="entry name" value="BETA-HEXOSAMINIDASE-RELATED"/>
    <property type="match status" value="1"/>
</dbReference>
<dbReference type="GO" id="GO:0009254">
    <property type="term" value="P:peptidoglycan turnover"/>
    <property type="evidence" value="ECO:0007669"/>
    <property type="project" value="UniProtKB-UniRule"/>
</dbReference>
<comment type="caution">
    <text evidence="12">The sequence shown here is derived from an EMBL/GenBank/DDBJ whole genome shotgun (WGS) entry which is preliminary data.</text>
</comment>
<keyword evidence="13" id="KW-1185">Reference proteome</keyword>
<evidence type="ECO:0000256" key="6">
    <source>
        <dbReference type="ARBA" id="ARBA00022984"/>
    </source>
</evidence>
<dbReference type="InterPro" id="IPR036962">
    <property type="entry name" value="Glyco_hydro_3_N_sf"/>
</dbReference>
<dbReference type="GO" id="GO:0051301">
    <property type="term" value="P:cell division"/>
    <property type="evidence" value="ECO:0007669"/>
    <property type="project" value="UniProtKB-KW"/>
</dbReference>
<dbReference type="GO" id="GO:0005737">
    <property type="term" value="C:cytoplasm"/>
    <property type="evidence" value="ECO:0007669"/>
    <property type="project" value="UniProtKB-SubCell"/>
</dbReference>
<dbReference type="GO" id="GO:0004563">
    <property type="term" value="F:beta-N-acetylhexosaminidase activity"/>
    <property type="evidence" value="ECO:0007669"/>
    <property type="project" value="UniProtKB-UniRule"/>
</dbReference>
<keyword evidence="6 10" id="KW-0573">Peptidoglycan synthesis</keyword>
<proteinExistence type="inferred from homology"/>
<dbReference type="Gene3D" id="3.20.20.300">
    <property type="entry name" value="Glycoside hydrolase, family 3, N-terminal domain"/>
    <property type="match status" value="1"/>
</dbReference>
<name>A0A848G141_9RHOO</name>
<feature type="site" description="Important for catalytic activity" evidence="10">
    <location>
        <position position="172"/>
    </location>
</feature>
<evidence type="ECO:0000256" key="7">
    <source>
        <dbReference type="ARBA" id="ARBA00023295"/>
    </source>
</evidence>
<evidence type="ECO:0000256" key="10">
    <source>
        <dbReference type="HAMAP-Rule" id="MF_00364"/>
    </source>
</evidence>
<dbReference type="GO" id="GO:0005975">
    <property type="term" value="P:carbohydrate metabolic process"/>
    <property type="evidence" value="ECO:0007669"/>
    <property type="project" value="InterPro"/>
</dbReference>
<dbReference type="PANTHER" id="PTHR30480:SF13">
    <property type="entry name" value="BETA-HEXOSAMINIDASE"/>
    <property type="match status" value="1"/>
</dbReference>
<dbReference type="PROSITE" id="PS00775">
    <property type="entry name" value="GLYCOSYL_HYDROL_F3"/>
    <property type="match status" value="1"/>
</dbReference>
<dbReference type="UniPathway" id="UPA00544"/>
<dbReference type="HAMAP" id="MF_00364">
    <property type="entry name" value="NagZ"/>
    <property type="match status" value="1"/>
</dbReference>
<comment type="subcellular location">
    <subcellularLocation>
        <location evidence="10">Cytoplasm</location>
    </subcellularLocation>
</comment>
<feature type="binding site" evidence="10">
    <location>
        <position position="131"/>
    </location>
    <ligand>
        <name>substrate</name>
    </ligand>
</feature>
<dbReference type="EMBL" id="JABBGA010000002">
    <property type="protein sequence ID" value="NML24775.1"/>
    <property type="molecule type" value="Genomic_DNA"/>
</dbReference>
<organism evidence="12 13">
    <name type="scientific">Zoogloea dura</name>
    <dbReference type="NCBI Taxonomy" id="2728840"/>
    <lineage>
        <taxon>Bacteria</taxon>
        <taxon>Pseudomonadati</taxon>
        <taxon>Pseudomonadota</taxon>
        <taxon>Betaproteobacteria</taxon>
        <taxon>Rhodocyclales</taxon>
        <taxon>Zoogloeaceae</taxon>
        <taxon>Zoogloea</taxon>
    </lineage>
</organism>
<dbReference type="InterPro" id="IPR001764">
    <property type="entry name" value="Glyco_hydro_3_N"/>
</dbReference>
<feature type="binding site" evidence="10">
    <location>
        <begin position="161"/>
        <end position="162"/>
    </location>
    <ligand>
        <name>substrate</name>
    </ligand>
</feature>
<evidence type="ECO:0000256" key="5">
    <source>
        <dbReference type="ARBA" id="ARBA00022960"/>
    </source>
</evidence>
<dbReference type="InterPro" id="IPR017853">
    <property type="entry name" value="GH"/>
</dbReference>
<feature type="binding site" evidence="10">
    <location>
        <position position="57"/>
    </location>
    <ligand>
        <name>substrate</name>
    </ligand>
</feature>
<dbReference type="AlphaFoldDB" id="A0A848G141"/>
<dbReference type="InterPro" id="IPR022956">
    <property type="entry name" value="Beta_hexosaminidase_bac"/>
</dbReference>
<comment type="catalytic activity">
    <reaction evidence="1 10">
        <text>Hydrolysis of terminal non-reducing N-acetyl-D-hexosamine residues in N-acetyl-beta-D-hexosaminides.</text>
        <dbReference type="EC" id="3.2.1.52"/>
    </reaction>
</comment>
<keyword evidence="7 10" id="KW-0326">Glycosidase</keyword>
<keyword evidence="9 10" id="KW-0961">Cell wall biogenesis/degradation</keyword>
<reference evidence="12 13" key="1">
    <citation type="submission" date="2020-04" db="EMBL/GenBank/DDBJ databases">
        <title>Zoogloea sp. G-4-1-14 isolated from soil.</title>
        <authorList>
            <person name="Dahal R.H."/>
        </authorList>
    </citation>
    <scope>NUCLEOTIDE SEQUENCE [LARGE SCALE GENOMIC DNA]</scope>
    <source>
        <strain evidence="12 13">G-4-1-14</strain>
    </source>
</reference>
<protein>
    <recommendedName>
        <fullName evidence="10">Beta-hexosaminidase</fullName>
        <ecNumber evidence="10">3.2.1.52</ecNumber>
    </recommendedName>
    <alternativeName>
        <fullName evidence="10">Beta-N-acetylhexosaminidase</fullName>
    </alternativeName>
    <alternativeName>
        <fullName evidence="10">N-acetyl-beta-glucosaminidase</fullName>
    </alternativeName>
</protein>
<accession>A0A848G141</accession>
<evidence type="ECO:0000256" key="4">
    <source>
        <dbReference type="ARBA" id="ARBA00022801"/>
    </source>
</evidence>
<dbReference type="InterPro" id="IPR050226">
    <property type="entry name" value="NagZ_Beta-hexosaminidase"/>
</dbReference>
<dbReference type="GO" id="GO:0071555">
    <property type="term" value="P:cell wall organization"/>
    <property type="evidence" value="ECO:0007669"/>
    <property type="project" value="UniProtKB-KW"/>
</dbReference>
<keyword evidence="4 10" id="KW-0378">Hydrolase</keyword>
<gene>
    <name evidence="10 12" type="primary">nagZ</name>
    <name evidence="12" type="ORF">HHL15_03425</name>
</gene>
<evidence type="ECO:0000256" key="2">
    <source>
        <dbReference type="ARBA" id="ARBA00022490"/>
    </source>
</evidence>
<comment type="pathway">
    <text evidence="10">Cell wall biogenesis; peptidoglycan recycling.</text>
</comment>
<dbReference type="SUPFAM" id="SSF51445">
    <property type="entry name" value="(Trans)glycosidases"/>
    <property type="match status" value="1"/>
</dbReference>
<keyword evidence="2 10" id="KW-0963">Cytoplasm</keyword>
<keyword evidence="8 10" id="KW-0131">Cell cycle</keyword>
<evidence type="ECO:0000313" key="13">
    <source>
        <dbReference type="Proteomes" id="UP000580043"/>
    </source>
</evidence>
<evidence type="ECO:0000256" key="8">
    <source>
        <dbReference type="ARBA" id="ARBA00023306"/>
    </source>
</evidence>
<dbReference type="InterPro" id="IPR019800">
    <property type="entry name" value="Glyco_hydro_3_AS"/>
</dbReference>
<feature type="active site" description="Proton donor/acceptor" evidence="10">
    <location>
        <position position="174"/>
    </location>
</feature>
<evidence type="ECO:0000256" key="3">
    <source>
        <dbReference type="ARBA" id="ARBA00022618"/>
    </source>
</evidence>
<comment type="function">
    <text evidence="10">Plays a role in peptidoglycan recycling by cleaving the terminal beta-1,4-linked N-acetylglucosamine (GlcNAc) from peptide-linked peptidoglycan fragments, giving rise to free GlcNAc, anhydro-N-acetylmuramic acid and anhydro-N-acetylmuramic acid-linked peptides.</text>
</comment>
<evidence type="ECO:0000313" key="12">
    <source>
        <dbReference type="EMBL" id="NML24775.1"/>
    </source>
</evidence>